<dbReference type="Proteomes" id="UP000063964">
    <property type="component" value="Chromosome"/>
</dbReference>
<keyword evidence="1" id="KW-1133">Transmembrane helix</keyword>
<dbReference type="SUPFAM" id="SSF103473">
    <property type="entry name" value="MFS general substrate transporter"/>
    <property type="match status" value="1"/>
</dbReference>
<dbReference type="Pfam" id="PF09527">
    <property type="entry name" value="ATPase_gene1"/>
    <property type="match status" value="1"/>
</dbReference>
<keyword evidence="1" id="KW-0472">Membrane</keyword>
<name>A0A109W5E3_9BACT</name>
<proteinExistence type="predicted"/>
<dbReference type="InterPro" id="IPR036259">
    <property type="entry name" value="MFS_trans_sf"/>
</dbReference>
<protein>
    <submittedName>
        <fullName evidence="2">ATPase F0F1</fullName>
    </submittedName>
</protein>
<dbReference type="OrthoDB" id="15401at2"/>
<dbReference type="EMBL" id="CP014230">
    <property type="protein sequence ID" value="AMD91865.1"/>
    <property type="molecule type" value="Genomic_DNA"/>
</dbReference>
<feature type="transmembrane region" description="Helical" evidence="1">
    <location>
        <begin position="16"/>
        <end position="38"/>
    </location>
</feature>
<dbReference type="PIRSF" id="PIRSF032126">
    <property type="entry name" value="F0F1_ATP_synthase_subunit_I"/>
    <property type="match status" value="1"/>
</dbReference>
<dbReference type="KEGG" id="doa:AXF15_01165"/>
<evidence type="ECO:0000256" key="1">
    <source>
        <dbReference type="SAM" id="Phobius"/>
    </source>
</evidence>
<organism evidence="2 3">
    <name type="scientific">Desulfomicrobium orale DSM 12838</name>
    <dbReference type="NCBI Taxonomy" id="888061"/>
    <lineage>
        <taxon>Bacteria</taxon>
        <taxon>Pseudomonadati</taxon>
        <taxon>Thermodesulfobacteriota</taxon>
        <taxon>Desulfovibrionia</taxon>
        <taxon>Desulfovibrionales</taxon>
        <taxon>Desulfomicrobiaceae</taxon>
        <taxon>Desulfomicrobium</taxon>
    </lineage>
</organism>
<sequence>MFFSRKKNKHSEAMGLAYMMGLHLVSGVVVGLVMGYYLDKYFGTRPWLMLIFLIFGIIAGYRNMFREMKRIQRKEAEAAAEDVQEHASKD</sequence>
<feature type="transmembrane region" description="Helical" evidence="1">
    <location>
        <begin position="44"/>
        <end position="64"/>
    </location>
</feature>
<dbReference type="RefSeq" id="WP_066602194.1">
    <property type="nucleotide sequence ID" value="NZ_CP014230.1"/>
</dbReference>
<dbReference type="AlphaFoldDB" id="A0A109W5E3"/>
<reference evidence="3" key="1">
    <citation type="submission" date="2016-02" db="EMBL/GenBank/DDBJ databases">
        <authorList>
            <person name="Holder M.E."/>
            <person name="Ajami N.J."/>
            <person name="Petrosino J.F."/>
        </authorList>
    </citation>
    <scope>NUCLEOTIDE SEQUENCE [LARGE SCALE GENOMIC DNA]</scope>
    <source>
        <strain evidence="3">DSM 12838</strain>
    </source>
</reference>
<accession>A0A109W5E3</accession>
<dbReference type="InterPro" id="IPR016989">
    <property type="entry name" value="Atp1_alphaprobac"/>
</dbReference>
<evidence type="ECO:0000313" key="3">
    <source>
        <dbReference type="Proteomes" id="UP000063964"/>
    </source>
</evidence>
<keyword evidence="3" id="KW-1185">Reference proteome</keyword>
<keyword evidence="1" id="KW-0812">Transmembrane</keyword>
<dbReference type="InterPro" id="IPR032820">
    <property type="entry name" value="ATPase_put"/>
</dbReference>
<gene>
    <name evidence="2" type="ORF">AXF15_01165</name>
</gene>
<dbReference type="STRING" id="888061.AXF15_01165"/>
<evidence type="ECO:0000313" key="2">
    <source>
        <dbReference type="EMBL" id="AMD91865.1"/>
    </source>
</evidence>